<reference evidence="9 10" key="1">
    <citation type="submission" date="2017-02" db="EMBL/GenBank/DDBJ databases">
        <title>Draft genome of Acidibacillus ferrooxidans Huett2.</title>
        <authorList>
            <person name="Schopf S."/>
        </authorList>
    </citation>
    <scope>NUCLEOTIDE SEQUENCE [LARGE SCALE GENOMIC DNA]</scope>
    <source>
        <strain evidence="9 10">Huett2</strain>
    </source>
</reference>
<comment type="similarity">
    <text evidence="2 7">Belongs to the EPSP synthase family.</text>
</comment>
<dbReference type="PIRSF" id="PIRSF000505">
    <property type="entry name" value="EPSPS"/>
    <property type="match status" value="1"/>
</dbReference>
<name>A0A1V4EY91_9BACL</name>
<feature type="binding site" evidence="7">
    <location>
        <position position="207"/>
    </location>
    <ligand>
        <name>3-phosphoshikimate</name>
        <dbReference type="ChEBI" id="CHEBI:145989"/>
    </ligand>
</feature>
<dbReference type="Pfam" id="PF00275">
    <property type="entry name" value="EPSP_synthase"/>
    <property type="match status" value="1"/>
</dbReference>
<evidence type="ECO:0000256" key="5">
    <source>
        <dbReference type="ARBA" id="ARBA00023141"/>
    </source>
</evidence>
<feature type="binding site" evidence="7">
    <location>
        <position position="354"/>
    </location>
    <ligand>
        <name>phosphoenolpyruvate</name>
        <dbReference type="ChEBI" id="CHEBI:58702"/>
    </ligand>
</feature>
<dbReference type="GO" id="GO:0008652">
    <property type="term" value="P:amino acid biosynthetic process"/>
    <property type="evidence" value="ECO:0007669"/>
    <property type="project" value="UniProtKB-KW"/>
</dbReference>
<dbReference type="Gene3D" id="3.65.10.10">
    <property type="entry name" value="Enolpyruvate transferase domain"/>
    <property type="match status" value="2"/>
</dbReference>
<organism evidence="9 10">
    <name type="scientific">Ferroacidibacillus organovorans</name>
    <dbReference type="NCBI Taxonomy" id="1765683"/>
    <lineage>
        <taxon>Bacteria</taxon>
        <taxon>Bacillati</taxon>
        <taxon>Bacillota</taxon>
        <taxon>Bacilli</taxon>
        <taxon>Bacillales</taxon>
        <taxon>Alicyclobacillaceae</taxon>
        <taxon>Ferroacidibacillus</taxon>
    </lineage>
</organism>
<keyword evidence="7" id="KW-0963">Cytoplasm</keyword>
<dbReference type="EMBL" id="MWPS01000001">
    <property type="protein sequence ID" value="OPG17618.1"/>
    <property type="molecule type" value="Genomic_DNA"/>
</dbReference>
<comment type="function">
    <text evidence="7">Catalyzes the transfer of the enolpyruvyl moiety of phosphoenolpyruvate (PEP) to the 5-hydroxyl of shikimate-3-phosphate (S3P) to produce enolpyruvyl shikimate-3-phosphate and inorganic phosphate.</text>
</comment>
<feature type="binding site" evidence="7">
    <location>
        <position position="422"/>
    </location>
    <ligand>
        <name>phosphoenolpyruvate</name>
        <dbReference type="ChEBI" id="CHEBI:58702"/>
    </ligand>
</feature>
<proteinExistence type="inferred from homology"/>
<dbReference type="PANTHER" id="PTHR21090">
    <property type="entry name" value="AROM/DEHYDROQUINATE SYNTHASE"/>
    <property type="match status" value="1"/>
</dbReference>
<dbReference type="PANTHER" id="PTHR21090:SF5">
    <property type="entry name" value="PENTAFUNCTIONAL AROM POLYPEPTIDE"/>
    <property type="match status" value="1"/>
</dbReference>
<comment type="pathway">
    <text evidence="1 7">Metabolic intermediate biosynthesis; chorismate biosynthesis; chorismate from D-erythrose 4-phosphate and phosphoenolpyruvate: step 6/7.</text>
</comment>
<feature type="binding site" evidence="7">
    <location>
        <position position="323"/>
    </location>
    <ligand>
        <name>3-phosphoshikimate</name>
        <dbReference type="ChEBI" id="CHEBI:145989"/>
    </ligand>
</feature>
<feature type="binding site" evidence="7">
    <location>
        <position position="30"/>
    </location>
    <ligand>
        <name>phosphoenolpyruvate</name>
        <dbReference type="ChEBI" id="CHEBI:58702"/>
    </ligand>
</feature>
<feature type="binding site" evidence="7">
    <location>
        <position position="31"/>
    </location>
    <ligand>
        <name>3-phosphoshikimate</name>
        <dbReference type="ChEBI" id="CHEBI:145989"/>
    </ligand>
</feature>
<keyword evidence="5 7" id="KW-0057">Aromatic amino acid biosynthesis</keyword>
<dbReference type="SUPFAM" id="SSF55205">
    <property type="entry name" value="EPT/RTPC-like"/>
    <property type="match status" value="1"/>
</dbReference>
<feature type="binding site" evidence="7">
    <location>
        <position position="181"/>
    </location>
    <ligand>
        <name>phosphoenolpyruvate</name>
        <dbReference type="ChEBI" id="CHEBI:58702"/>
    </ligand>
</feature>
<dbReference type="Proteomes" id="UP000190229">
    <property type="component" value="Unassembled WGS sequence"/>
</dbReference>
<dbReference type="NCBIfam" id="TIGR01356">
    <property type="entry name" value="aroA"/>
    <property type="match status" value="1"/>
</dbReference>
<dbReference type="CDD" id="cd01556">
    <property type="entry name" value="EPSP_synthase"/>
    <property type="match status" value="1"/>
</dbReference>
<feature type="binding site" evidence="7">
    <location>
        <position position="346"/>
    </location>
    <ligand>
        <name>3-phosphoshikimate</name>
        <dbReference type="ChEBI" id="CHEBI:145989"/>
    </ligand>
</feature>
<feature type="domain" description="Enolpyruvate transferase" evidence="8">
    <location>
        <begin position="18"/>
        <end position="430"/>
    </location>
</feature>
<keyword evidence="4 7" id="KW-0808">Transferase</keyword>
<comment type="subcellular location">
    <subcellularLocation>
        <location evidence="7">Cytoplasm</location>
    </subcellularLocation>
</comment>
<dbReference type="EC" id="2.5.1.19" evidence="7"/>
<comment type="catalytic activity">
    <reaction evidence="6">
        <text>3-phosphoshikimate + phosphoenolpyruvate = 5-O-(1-carboxyvinyl)-3-phosphoshikimate + phosphate</text>
        <dbReference type="Rhea" id="RHEA:21256"/>
        <dbReference type="ChEBI" id="CHEBI:43474"/>
        <dbReference type="ChEBI" id="CHEBI:57701"/>
        <dbReference type="ChEBI" id="CHEBI:58702"/>
        <dbReference type="ChEBI" id="CHEBI:145989"/>
        <dbReference type="EC" id="2.5.1.19"/>
    </reaction>
    <physiologicalReaction direction="left-to-right" evidence="6">
        <dbReference type="Rhea" id="RHEA:21257"/>
    </physiologicalReaction>
</comment>
<protein>
    <recommendedName>
        <fullName evidence="7">3-phosphoshikimate 1-carboxyvinyltransferase</fullName>
        <ecNumber evidence="7">2.5.1.19</ecNumber>
    </recommendedName>
    <alternativeName>
        <fullName evidence="7">5-enolpyruvylshikimate-3-phosphate synthase</fullName>
        <shortName evidence="7">EPSP synthase</shortName>
        <shortName evidence="7">EPSPS</shortName>
    </alternativeName>
</protein>
<evidence type="ECO:0000259" key="8">
    <source>
        <dbReference type="Pfam" id="PF00275"/>
    </source>
</evidence>
<feature type="binding site" evidence="7">
    <location>
        <position position="35"/>
    </location>
    <ligand>
        <name>3-phosphoshikimate</name>
        <dbReference type="ChEBI" id="CHEBI:145989"/>
    </ligand>
</feature>
<gene>
    <name evidence="7" type="primary">aroA</name>
    <name evidence="9" type="ORF">B2M26_00215</name>
</gene>
<feature type="binding site" evidence="7">
    <location>
        <position position="133"/>
    </location>
    <ligand>
        <name>phosphoenolpyruvate</name>
        <dbReference type="ChEBI" id="CHEBI:58702"/>
    </ligand>
</feature>
<dbReference type="GO" id="GO:0009423">
    <property type="term" value="P:chorismate biosynthetic process"/>
    <property type="evidence" value="ECO:0007669"/>
    <property type="project" value="UniProtKB-UniRule"/>
</dbReference>
<evidence type="ECO:0000256" key="4">
    <source>
        <dbReference type="ARBA" id="ARBA00022679"/>
    </source>
</evidence>
<dbReference type="GO" id="GO:0005737">
    <property type="term" value="C:cytoplasm"/>
    <property type="evidence" value="ECO:0007669"/>
    <property type="project" value="UniProtKB-SubCell"/>
</dbReference>
<sequence>MDRVGTISATYRVPYHDKPVYGVVSVPGSKSITNRALAIAALAKGATRLNNALFSDDSRILMAALRTVGYTVNADEASATIDVFGAQTEPLQQRAEYDLFVGNSGTSTRFLTALLALGKGVYRMDGVARMRERPLGDLLNSLRAMGVDVRDLLGTGCPPIEIRGAGLPGGTVSIRGDESSQFVSALLMAAPYAQSPLRIEILGELVSEPYVEMTRSMMAAFGVHTVRRERILEIPKGVYQANTTYDIEPDASGASYFMAAVALCGGEVTIRGLTRESLQGDVAFADVLEQMGCTVTFSSHGVTIARGDEPLRGVDVDLFHLSDTVPTLAAIAPFASSAVTIRNVANIRVKETDRIAACVAELRAFGVEVEEFADGMRISPCRNLREGVSVRTYDDHRMAMAFSLLGMRVHDTQILDPMCVSKTFPTYYEHFEKLLDLS</sequence>
<feature type="binding site" evidence="7">
    <location>
        <position position="179"/>
    </location>
    <ligand>
        <name>3-phosphoshikimate</name>
        <dbReference type="ChEBI" id="CHEBI:145989"/>
    </ligand>
</feature>
<feature type="binding site" evidence="7">
    <location>
        <position position="397"/>
    </location>
    <ligand>
        <name>phosphoenolpyruvate</name>
        <dbReference type="ChEBI" id="CHEBI:58702"/>
    </ligand>
</feature>
<dbReference type="GO" id="GO:0003866">
    <property type="term" value="F:3-phosphoshikimate 1-carboxyvinyltransferase activity"/>
    <property type="evidence" value="ECO:0007669"/>
    <property type="project" value="UniProtKB-UniRule"/>
</dbReference>
<keyword evidence="10" id="KW-1185">Reference proteome</keyword>
<keyword evidence="3 7" id="KW-0028">Amino-acid biosynthesis</keyword>
<evidence type="ECO:0000313" key="9">
    <source>
        <dbReference type="EMBL" id="OPG17618.1"/>
    </source>
</evidence>
<feature type="binding site" evidence="7">
    <location>
        <position position="350"/>
    </location>
    <ligand>
        <name>3-phosphoshikimate</name>
        <dbReference type="ChEBI" id="CHEBI:145989"/>
    </ligand>
</feature>
<dbReference type="PROSITE" id="PS00885">
    <property type="entry name" value="EPSP_SYNTHASE_2"/>
    <property type="match status" value="1"/>
</dbReference>
<feature type="binding site" evidence="7">
    <location>
        <position position="105"/>
    </location>
    <ligand>
        <name>phosphoenolpyruvate</name>
        <dbReference type="ChEBI" id="CHEBI:58702"/>
    </ligand>
</feature>
<dbReference type="UniPathway" id="UPA00053">
    <property type="reaction ID" value="UER00089"/>
</dbReference>
<dbReference type="InterPro" id="IPR001986">
    <property type="entry name" value="Enolpyruvate_Tfrase_dom"/>
</dbReference>
<dbReference type="PROSITE" id="PS00104">
    <property type="entry name" value="EPSP_SYNTHASE_1"/>
    <property type="match status" value="1"/>
</dbReference>
<evidence type="ECO:0000256" key="3">
    <source>
        <dbReference type="ARBA" id="ARBA00022605"/>
    </source>
</evidence>
<evidence type="ECO:0000256" key="7">
    <source>
        <dbReference type="HAMAP-Rule" id="MF_00210"/>
    </source>
</evidence>
<dbReference type="HAMAP" id="MF_00210">
    <property type="entry name" value="EPSP_synth"/>
    <property type="match status" value="1"/>
</dbReference>
<dbReference type="RefSeq" id="WP_079289618.1">
    <property type="nucleotide sequence ID" value="NZ_MWPS01000001.1"/>
</dbReference>
<feature type="active site" description="Proton acceptor" evidence="7">
    <location>
        <position position="323"/>
    </location>
</feature>
<evidence type="ECO:0000256" key="1">
    <source>
        <dbReference type="ARBA" id="ARBA00004811"/>
    </source>
</evidence>
<feature type="binding site" evidence="7">
    <location>
        <position position="30"/>
    </location>
    <ligand>
        <name>3-phosphoshikimate</name>
        <dbReference type="ChEBI" id="CHEBI:145989"/>
    </ligand>
</feature>
<evidence type="ECO:0000256" key="2">
    <source>
        <dbReference type="ARBA" id="ARBA00009948"/>
    </source>
</evidence>
<dbReference type="GO" id="GO:0009073">
    <property type="term" value="P:aromatic amino acid family biosynthetic process"/>
    <property type="evidence" value="ECO:0007669"/>
    <property type="project" value="UniProtKB-KW"/>
</dbReference>
<dbReference type="InterPro" id="IPR036968">
    <property type="entry name" value="Enolpyruvate_Tfrase_sf"/>
</dbReference>
<comment type="subunit">
    <text evidence="7">Monomer.</text>
</comment>
<dbReference type="InterPro" id="IPR013792">
    <property type="entry name" value="RNA3'P_cycl/enolpyr_Trfase_a/b"/>
</dbReference>
<feature type="binding site" evidence="7">
    <location>
        <position position="181"/>
    </location>
    <ligand>
        <name>3-phosphoshikimate</name>
        <dbReference type="ChEBI" id="CHEBI:145989"/>
    </ligand>
</feature>
<comment type="caution">
    <text evidence="9">The sequence shown here is derived from an EMBL/GenBank/DDBJ whole genome shotgun (WGS) entry which is preliminary data.</text>
</comment>
<dbReference type="AlphaFoldDB" id="A0A1V4EY91"/>
<dbReference type="InterPro" id="IPR006264">
    <property type="entry name" value="EPSP_synthase"/>
</dbReference>
<evidence type="ECO:0000256" key="6">
    <source>
        <dbReference type="ARBA" id="ARBA00044633"/>
    </source>
</evidence>
<evidence type="ECO:0000313" key="10">
    <source>
        <dbReference type="Proteomes" id="UP000190229"/>
    </source>
</evidence>
<feature type="binding site" evidence="7">
    <location>
        <position position="180"/>
    </location>
    <ligand>
        <name>3-phosphoshikimate</name>
        <dbReference type="ChEBI" id="CHEBI:145989"/>
    </ligand>
</feature>
<accession>A0A1V4EY91</accession>
<dbReference type="InterPro" id="IPR023193">
    <property type="entry name" value="EPSP_synthase_CS"/>
</dbReference>